<dbReference type="InterPro" id="IPR016763">
    <property type="entry name" value="VAP"/>
</dbReference>
<reference evidence="2" key="1">
    <citation type="submission" date="2015-12" db="EMBL/GenBank/DDBJ databases">
        <title>Update maize B73 reference genome by single molecule sequencing technologies.</title>
        <authorList>
            <consortium name="Maize Genome Sequencing Project"/>
            <person name="Ware D."/>
        </authorList>
    </citation>
    <scope>NUCLEOTIDE SEQUENCE</scope>
    <source>
        <tissue evidence="2">Seedling</tissue>
    </source>
</reference>
<gene>
    <name evidence="2" type="ORF">ZEAMMB73_Zm00001d051329</name>
</gene>
<dbReference type="AlphaFoldDB" id="A0A1D6Q6A4"/>
<dbReference type="PANTHER" id="PTHR10809:SF42">
    <property type="entry name" value="VESICLE-ASSOCIATED PROTEIN 2-1"/>
    <property type="match status" value="1"/>
</dbReference>
<protein>
    <submittedName>
        <fullName evidence="2">Vesicle-associated protein 2-1</fullName>
    </submittedName>
</protein>
<organism evidence="2">
    <name type="scientific">Zea mays</name>
    <name type="common">Maize</name>
    <dbReference type="NCBI Taxonomy" id="4577"/>
    <lineage>
        <taxon>Eukaryota</taxon>
        <taxon>Viridiplantae</taxon>
        <taxon>Streptophyta</taxon>
        <taxon>Embryophyta</taxon>
        <taxon>Tracheophyta</taxon>
        <taxon>Spermatophyta</taxon>
        <taxon>Magnoliopsida</taxon>
        <taxon>Liliopsida</taxon>
        <taxon>Poales</taxon>
        <taxon>Poaceae</taxon>
        <taxon>PACMAD clade</taxon>
        <taxon>Panicoideae</taxon>
        <taxon>Andropogonodae</taxon>
        <taxon>Andropogoneae</taxon>
        <taxon>Tripsacinae</taxon>
        <taxon>Zea</taxon>
    </lineage>
</organism>
<accession>A0A1D6Q6A4</accession>
<dbReference type="ExpressionAtlas" id="A0A1D6Q6A4">
    <property type="expression patterns" value="baseline and differential"/>
</dbReference>
<dbReference type="InterPro" id="IPR008962">
    <property type="entry name" value="PapD-like_sf"/>
</dbReference>
<dbReference type="InterPro" id="IPR000535">
    <property type="entry name" value="MSP_dom"/>
</dbReference>
<dbReference type="InterPro" id="IPR013783">
    <property type="entry name" value="Ig-like_fold"/>
</dbReference>
<name>A0A1D6Q6A4_MAIZE</name>
<dbReference type="Gene3D" id="2.60.40.10">
    <property type="entry name" value="Immunoglobulins"/>
    <property type="match status" value="1"/>
</dbReference>
<evidence type="ECO:0000256" key="1">
    <source>
        <dbReference type="ARBA" id="ARBA00008932"/>
    </source>
</evidence>
<dbReference type="Pfam" id="PF00635">
    <property type="entry name" value="Motile_Sperm"/>
    <property type="match status" value="1"/>
</dbReference>
<dbReference type="SUPFAM" id="SSF49354">
    <property type="entry name" value="PapD-like"/>
    <property type="match status" value="1"/>
</dbReference>
<dbReference type="PROSITE" id="PS50202">
    <property type="entry name" value="MSP"/>
    <property type="match status" value="1"/>
</dbReference>
<dbReference type="PANTHER" id="PTHR10809">
    <property type="entry name" value="VESICLE-ASSOCIATED MEMBRANE PROTEIN-ASSOCIATED PROTEIN"/>
    <property type="match status" value="1"/>
</dbReference>
<proteinExistence type="inferred from homology"/>
<comment type="similarity">
    <text evidence="1">Belongs to the VAMP-associated protein (VAP) (TC 9.B.17) family.</text>
</comment>
<sequence length="291" mass="32681">MSLEPRKARQTAKPLSFLLGLWLPPLPTSPPNRCLFVSFFFYFASSQFLEGKAAAMGGSGTLISVYPDELTFLFELEKPCYCNLKVVNNSEHHVAFKVRSFGYRIRVMFASEFPRFLLAGNQARWLVTLQAQKEYPPDMQCKDKFLIQSTKVAASTDMDEIPPDTFNKETDKVIEEMKLRVVYTLPSGGGSDDSSVSSLGSRSFKAASDDLMMLKNASIEEIQTIQRVKEERDNMLQQNQQMQRELDVLRRRRSRKGDAGFSLTFAAFAGLIGVLVGLLMSLIFSSPPVDA</sequence>
<dbReference type="GO" id="GO:0005789">
    <property type="term" value="C:endoplasmic reticulum membrane"/>
    <property type="evidence" value="ECO:0007669"/>
    <property type="project" value="InterPro"/>
</dbReference>
<evidence type="ECO:0000313" key="2">
    <source>
        <dbReference type="EMBL" id="AQK54042.1"/>
    </source>
</evidence>
<dbReference type="EMBL" id="CM000780">
    <property type="protein sequence ID" value="AQK54042.1"/>
    <property type="molecule type" value="Genomic_DNA"/>
</dbReference>